<feature type="transmembrane region" description="Helical" evidence="5">
    <location>
        <begin position="166"/>
        <end position="190"/>
    </location>
</feature>
<dbReference type="Proteomes" id="UP000238823">
    <property type="component" value="Unassembled WGS sequence"/>
</dbReference>
<evidence type="ECO:0000313" key="7">
    <source>
        <dbReference type="EMBL" id="PRQ03184.1"/>
    </source>
</evidence>
<feature type="domain" description="Fatty acid hydroxylase" evidence="6">
    <location>
        <begin position="105"/>
        <end position="232"/>
    </location>
</feature>
<evidence type="ECO:0000256" key="1">
    <source>
        <dbReference type="ARBA" id="ARBA00004370"/>
    </source>
</evidence>
<feature type="transmembrane region" description="Helical" evidence="5">
    <location>
        <begin position="97"/>
        <end position="118"/>
    </location>
</feature>
<dbReference type="GO" id="GO:0008610">
    <property type="term" value="P:lipid biosynthetic process"/>
    <property type="evidence" value="ECO:0007669"/>
    <property type="project" value="InterPro"/>
</dbReference>
<name>A0A2S9YDJ9_9BACT</name>
<reference evidence="7 8" key="1">
    <citation type="submission" date="2018-03" db="EMBL/GenBank/DDBJ databases">
        <title>Draft Genome Sequences of the Obligatory Marine Myxobacteria Enhygromyxa salina SWB007.</title>
        <authorList>
            <person name="Poehlein A."/>
            <person name="Moghaddam J.A."/>
            <person name="Harms H."/>
            <person name="Alanjari M."/>
            <person name="Koenig G.M."/>
            <person name="Daniel R."/>
            <person name="Schaeberle T.F."/>
        </authorList>
    </citation>
    <scope>NUCLEOTIDE SEQUENCE [LARGE SCALE GENOMIC DNA]</scope>
    <source>
        <strain evidence="7 8">SWB007</strain>
    </source>
</reference>
<protein>
    <submittedName>
        <fullName evidence="7">Fatty acid hydroxylase superfamily protein</fullName>
    </submittedName>
</protein>
<dbReference type="GO" id="GO:0016020">
    <property type="term" value="C:membrane"/>
    <property type="evidence" value="ECO:0007669"/>
    <property type="project" value="UniProtKB-SubCell"/>
</dbReference>
<keyword evidence="4 5" id="KW-0472">Membrane</keyword>
<feature type="transmembrane region" description="Helical" evidence="5">
    <location>
        <begin position="62"/>
        <end position="82"/>
    </location>
</feature>
<keyword evidence="2 5" id="KW-0812">Transmembrane</keyword>
<sequence>MLIKLLGIEDAPLAIFLVLSISGLLAYFIASGLSYLLFFVLGRKRFHPDYVADPQENRKARFWGALSVAGNALFMVPFHWLLSHGYGHLYWDVSDYGWGWLVASFFLYLAVTETMIYWTHRALHSDFLYNWLHKRHHQFRVTTSWVSTAFHPIDSFAQALPHHLCAFLFPVHAVLYLVMVSFVTVWSVVIHDRVSLVRWKFINYTGHHTLHHWYYQYNLGQFTTVWDRLAGTYKDPELCYEDIPEGVVVRWQDGPGTLVGPRAPRPTDLREDMVALEAAE</sequence>
<evidence type="ECO:0000256" key="5">
    <source>
        <dbReference type="SAM" id="Phobius"/>
    </source>
</evidence>
<gene>
    <name evidence="7" type="ORF">ENSA7_53240</name>
</gene>
<dbReference type="EMBL" id="PVNL01000109">
    <property type="protein sequence ID" value="PRQ03184.1"/>
    <property type="molecule type" value="Genomic_DNA"/>
</dbReference>
<evidence type="ECO:0000259" key="6">
    <source>
        <dbReference type="Pfam" id="PF04116"/>
    </source>
</evidence>
<feature type="transmembrane region" description="Helical" evidence="5">
    <location>
        <begin position="12"/>
        <end position="41"/>
    </location>
</feature>
<accession>A0A2S9YDJ9</accession>
<dbReference type="AlphaFoldDB" id="A0A2S9YDJ9"/>
<dbReference type="OrthoDB" id="9770329at2"/>
<evidence type="ECO:0000256" key="2">
    <source>
        <dbReference type="ARBA" id="ARBA00022692"/>
    </source>
</evidence>
<evidence type="ECO:0000256" key="4">
    <source>
        <dbReference type="ARBA" id="ARBA00023136"/>
    </source>
</evidence>
<comment type="subcellular location">
    <subcellularLocation>
        <location evidence="1">Membrane</location>
    </subcellularLocation>
</comment>
<organism evidence="7 8">
    <name type="scientific">Enhygromyxa salina</name>
    <dbReference type="NCBI Taxonomy" id="215803"/>
    <lineage>
        <taxon>Bacteria</taxon>
        <taxon>Pseudomonadati</taxon>
        <taxon>Myxococcota</taxon>
        <taxon>Polyangia</taxon>
        <taxon>Nannocystales</taxon>
        <taxon>Nannocystaceae</taxon>
        <taxon>Enhygromyxa</taxon>
    </lineage>
</organism>
<evidence type="ECO:0000313" key="8">
    <source>
        <dbReference type="Proteomes" id="UP000238823"/>
    </source>
</evidence>
<dbReference type="InterPro" id="IPR050307">
    <property type="entry name" value="Sterol_Desaturase_Related"/>
</dbReference>
<comment type="caution">
    <text evidence="7">The sequence shown here is derived from an EMBL/GenBank/DDBJ whole genome shotgun (WGS) entry which is preliminary data.</text>
</comment>
<dbReference type="RefSeq" id="WP_106092211.1">
    <property type="nucleotide sequence ID" value="NZ_PVNL01000109.1"/>
</dbReference>
<dbReference type="Pfam" id="PF04116">
    <property type="entry name" value="FA_hydroxylase"/>
    <property type="match status" value="1"/>
</dbReference>
<dbReference type="GO" id="GO:0005506">
    <property type="term" value="F:iron ion binding"/>
    <property type="evidence" value="ECO:0007669"/>
    <property type="project" value="InterPro"/>
</dbReference>
<keyword evidence="3 5" id="KW-1133">Transmembrane helix</keyword>
<evidence type="ECO:0000256" key="3">
    <source>
        <dbReference type="ARBA" id="ARBA00022989"/>
    </source>
</evidence>
<dbReference type="GO" id="GO:0016491">
    <property type="term" value="F:oxidoreductase activity"/>
    <property type="evidence" value="ECO:0007669"/>
    <property type="project" value="InterPro"/>
</dbReference>
<proteinExistence type="predicted"/>
<dbReference type="InterPro" id="IPR006694">
    <property type="entry name" value="Fatty_acid_hydroxylase"/>
</dbReference>
<dbReference type="PANTHER" id="PTHR11863">
    <property type="entry name" value="STEROL DESATURASE"/>
    <property type="match status" value="1"/>
</dbReference>